<proteinExistence type="inferred from homology"/>
<comment type="function">
    <text evidence="5 7">Participates in transcription elongation, termination and antitermination.</text>
</comment>
<dbReference type="PATRIC" id="fig|1618663.3.peg.70"/>
<dbReference type="GO" id="GO:0006354">
    <property type="term" value="P:DNA-templated transcription elongation"/>
    <property type="evidence" value="ECO:0007669"/>
    <property type="project" value="UniProtKB-UniRule"/>
</dbReference>
<keyword evidence="2 5" id="KW-0889">Transcription antitermination</keyword>
<evidence type="ECO:0000256" key="6">
    <source>
        <dbReference type="NCBIfam" id="TIGR00922"/>
    </source>
</evidence>
<dbReference type="InterPro" id="IPR036735">
    <property type="entry name" value="NGN_dom_sf"/>
</dbReference>
<dbReference type="Gene3D" id="3.30.70.940">
    <property type="entry name" value="NusG, N-terminal domain"/>
    <property type="match status" value="1"/>
</dbReference>
<dbReference type="InterPro" id="IPR014722">
    <property type="entry name" value="Rib_uL2_dom2"/>
</dbReference>
<comment type="caution">
    <text evidence="10">The sequence shown here is derived from an EMBL/GenBank/DDBJ whole genome shotgun (WGS) entry which is preliminary data.</text>
</comment>
<dbReference type="SUPFAM" id="SSF82679">
    <property type="entry name" value="N-utilization substance G protein NusG, N-terminal domain"/>
    <property type="match status" value="1"/>
</dbReference>
<dbReference type="PANTHER" id="PTHR30265:SF2">
    <property type="entry name" value="TRANSCRIPTION TERMINATION_ANTITERMINATION PROTEIN NUSG"/>
    <property type="match status" value="1"/>
</dbReference>
<evidence type="ECO:0000313" key="11">
    <source>
        <dbReference type="Proteomes" id="UP000034727"/>
    </source>
</evidence>
<organism evidence="10 11">
    <name type="scientific">Candidatus Jorgensenbacteria bacterium GW2011_GWA2_45_9</name>
    <dbReference type="NCBI Taxonomy" id="1618663"/>
    <lineage>
        <taxon>Bacteria</taxon>
        <taxon>Candidatus Joergenseniibacteriota</taxon>
    </lineage>
</organism>
<dbReference type="SUPFAM" id="SSF50104">
    <property type="entry name" value="Translation proteins SH3-like domain"/>
    <property type="match status" value="1"/>
</dbReference>
<name>A0A0G1N5I4_9BACT</name>
<evidence type="ECO:0000313" key="10">
    <source>
        <dbReference type="EMBL" id="KKU15814.1"/>
    </source>
</evidence>
<dbReference type="GO" id="GO:0006353">
    <property type="term" value="P:DNA-templated transcription termination"/>
    <property type="evidence" value="ECO:0007669"/>
    <property type="project" value="UniProtKB-UniRule"/>
</dbReference>
<reference evidence="10 11" key="1">
    <citation type="journal article" date="2015" name="Nature">
        <title>rRNA introns, odd ribosomes, and small enigmatic genomes across a large radiation of phyla.</title>
        <authorList>
            <person name="Brown C.T."/>
            <person name="Hug L.A."/>
            <person name="Thomas B.C."/>
            <person name="Sharon I."/>
            <person name="Castelle C.J."/>
            <person name="Singh A."/>
            <person name="Wilkins M.J."/>
            <person name="Williams K.H."/>
            <person name="Banfield J.F."/>
        </authorList>
    </citation>
    <scope>NUCLEOTIDE SEQUENCE [LARGE SCALE GENOMIC DNA]</scope>
</reference>
<evidence type="ECO:0000256" key="7">
    <source>
        <dbReference type="RuleBase" id="RU000538"/>
    </source>
</evidence>
<sequence>MNPLHNKEQPAERKWYAVHTYSGYEDAVARYLKQRVESLMMSDKIFAVVVPKETKIKVKNGKRVVQEEKIYPGYVLVDMIMNHDSWSAVRNTPRVTGFVGADSTTPTPLSDGEVKELMERMAPKDPKFNVDFKKNDLVKISDGPFKDYEGKVAEVDDERGKLKVLVTIFNRDTLVELDSLQVNKV</sequence>
<dbReference type="SMART" id="SM00739">
    <property type="entry name" value="KOW"/>
    <property type="match status" value="1"/>
</dbReference>
<dbReference type="InterPro" id="IPR043425">
    <property type="entry name" value="NusG-like"/>
</dbReference>
<dbReference type="InterPro" id="IPR047050">
    <property type="entry name" value="NGN"/>
</dbReference>
<protein>
    <recommendedName>
        <fullName evidence="5 6">Transcription termination/antitermination protein NusG</fullName>
    </recommendedName>
</protein>
<dbReference type="InterPro" id="IPR001062">
    <property type="entry name" value="Transcrpt_antiterm_NusG"/>
</dbReference>
<dbReference type="PANTHER" id="PTHR30265">
    <property type="entry name" value="RHO-INTERACTING TRANSCRIPTION TERMINATION FACTOR NUSG"/>
    <property type="match status" value="1"/>
</dbReference>
<keyword evidence="3 5" id="KW-0805">Transcription regulation</keyword>
<evidence type="ECO:0000256" key="1">
    <source>
        <dbReference type="ARBA" id="ARBA00022472"/>
    </source>
</evidence>
<comment type="similarity">
    <text evidence="5 7">Belongs to the NusG family.</text>
</comment>
<dbReference type="PRINTS" id="PR00338">
    <property type="entry name" value="NUSGTNSCPFCT"/>
</dbReference>
<dbReference type="AlphaFoldDB" id="A0A0G1N5I4"/>
<keyword evidence="1 5" id="KW-0806">Transcription termination</keyword>
<feature type="domain" description="KOW" evidence="9">
    <location>
        <begin position="131"/>
        <end position="158"/>
    </location>
</feature>
<dbReference type="CDD" id="cd06091">
    <property type="entry name" value="KOW_NusG"/>
    <property type="match status" value="1"/>
</dbReference>
<evidence type="ECO:0000256" key="4">
    <source>
        <dbReference type="ARBA" id="ARBA00023163"/>
    </source>
</evidence>
<dbReference type="SMART" id="SM00738">
    <property type="entry name" value="NGN"/>
    <property type="match status" value="1"/>
</dbReference>
<evidence type="ECO:0000259" key="9">
    <source>
        <dbReference type="SMART" id="SM00739"/>
    </source>
</evidence>
<dbReference type="Pfam" id="PF02357">
    <property type="entry name" value="NusG"/>
    <property type="match status" value="1"/>
</dbReference>
<dbReference type="GO" id="GO:0031564">
    <property type="term" value="P:transcription antitermination"/>
    <property type="evidence" value="ECO:0007669"/>
    <property type="project" value="UniProtKB-UniRule"/>
</dbReference>
<gene>
    <name evidence="5" type="primary">nusG</name>
    <name evidence="10" type="ORF">UX22_C0002G0006</name>
</gene>
<evidence type="ECO:0000256" key="2">
    <source>
        <dbReference type="ARBA" id="ARBA00022814"/>
    </source>
</evidence>
<dbReference type="CDD" id="cd09891">
    <property type="entry name" value="NGN_Bact_1"/>
    <property type="match status" value="1"/>
</dbReference>
<dbReference type="GO" id="GO:0005829">
    <property type="term" value="C:cytosol"/>
    <property type="evidence" value="ECO:0007669"/>
    <property type="project" value="TreeGrafter"/>
</dbReference>
<dbReference type="Pfam" id="PF00467">
    <property type="entry name" value="KOW"/>
    <property type="match status" value="1"/>
</dbReference>
<dbReference type="Gene3D" id="2.30.30.30">
    <property type="match status" value="1"/>
</dbReference>
<evidence type="ECO:0000256" key="5">
    <source>
        <dbReference type="HAMAP-Rule" id="MF_00948"/>
    </source>
</evidence>
<dbReference type="InterPro" id="IPR008991">
    <property type="entry name" value="Translation_prot_SH3-like_sf"/>
</dbReference>
<dbReference type="EMBL" id="LCLJ01000002">
    <property type="protein sequence ID" value="KKU15814.1"/>
    <property type="molecule type" value="Genomic_DNA"/>
</dbReference>
<evidence type="ECO:0000256" key="3">
    <source>
        <dbReference type="ARBA" id="ARBA00023015"/>
    </source>
</evidence>
<accession>A0A0G1N5I4</accession>
<dbReference type="InterPro" id="IPR006645">
    <property type="entry name" value="NGN-like_dom"/>
</dbReference>
<dbReference type="Proteomes" id="UP000034727">
    <property type="component" value="Unassembled WGS sequence"/>
</dbReference>
<dbReference type="HAMAP" id="MF_00948">
    <property type="entry name" value="NusG"/>
    <property type="match status" value="1"/>
</dbReference>
<feature type="domain" description="NusG-like N-terminal" evidence="8">
    <location>
        <begin position="12"/>
        <end position="121"/>
    </location>
</feature>
<dbReference type="InterPro" id="IPR005824">
    <property type="entry name" value="KOW"/>
</dbReference>
<dbReference type="GO" id="GO:0032784">
    <property type="term" value="P:regulation of DNA-templated transcription elongation"/>
    <property type="evidence" value="ECO:0007669"/>
    <property type="project" value="InterPro"/>
</dbReference>
<keyword evidence="4 5" id="KW-0804">Transcription</keyword>
<evidence type="ECO:0000259" key="8">
    <source>
        <dbReference type="SMART" id="SM00738"/>
    </source>
</evidence>
<dbReference type="NCBIfam" id="TIGR00922">
    <property type="entry name" value="nusG"/>
    <property type="match status" value="1"/>
</dbReference>